<reference evidence="2" key="1">
    <citation type="submission" date="2016-10" db="EMBL/GenBank/DDBJ databases">
        <authorList>
            <person name="Varghese N."/>
            <person name="Submissions S."/>
        </authorList>
    </citation>
    <scope>NUCLEOTIDE SEQUENCE [LARGE SCALE GENOMIC DNA]</scope>
    <source>
        <strain evidence="2">DSM 44675</strain>
    </source>
</reference>
<dbReference type="AlphaFoldDB" id="A0A1H7R8U6"/>
<evidence type="ECO:0008006" key="3">
    <source>
        <dbReference type="Google" id="ProtNLM"/>
    </source>
</evidence>
<organism evidence="1 2">
    <name type="scientific">Rhodococcus maanshanensis</name>
    <dbReference type="NCBI Taxonomy" id="183556"/>
    <lineage>
        <taxon>Bacteria</taxon>
        <taxon>Bacillati</taxon>
        <taxon>Actinomycetota</taxon>
        <taxon>Actinomycetes</taxon>
        <taxon>Mycobacteriales</taxon>
        <taxon>Nocardiaceae</taxon>
        <taxon>Rhodococcus</taxon>
    </lineage>
</organism>
<protein>
    <recommendedName>
        <fullName evidence="3">AbiJ-NTD3 domain-containing protein</fullName>
    </recommendedName>
</protein>
<dbReference type="EMBL" id="FOAW01000011">
    <property type="protein sequence ID" value="SEL56686.1"/>
    <property type="molecule type" value="Genomic_DNA"/>
</dbReference>
<evidence type="ECO:0000313" key="2">
    <source>
        <dbReference type="Proteomes" id="UP000198677"/>
    </source>
</evidence>
<gene>
    <name evidence="1" type="ORF">SAMN05444583_1112</name>
</gene>
<proteinExistence type="predicted"/>
<sequence length="341" mass="38793">MGGSLDTQSVTTGSFFADLFQPTTPRKVIVSVRTLRTAIESALMSYTRPELEVVLADELKLPWTHSESPEDQSTKRSLIEAYMPEWTVPQLVGLARRILSEHNVYTTEIQDLLAEYDRGGGVGSPAKNLIFAANGPKPELVLRDAVNNDIEIVKNAKYCLVFEQPIPADGLSFERLIDWWRDREGLTESDDRAVGLDLHQRLAASIGDNPAERLVFDVYSRRYKQHGFGIPALIPQVYLHYDPYTVRSRGTRNNPLARQRMDFLLLFSDRQRVVIEVDGKQHYSDRDGTANPTLYAEMVAEDRRLRLAGYEVYRFGGKELMEPLATEMVSSFFDELQQRMS</sequence>
<dbReference type="Proteomes" id="UP000198677">
    <property type="component" value="Unassembled WGS sequence"/>
</dbReference>
<accession>A0A1H7R8U6</accession>
<evidence type="ECO:0000313" key="1">
    <source>
        <dbReference type="EMBL" id="SEL56686.1"/>
    </source>
</evidence>
<keyword evidence="2" id="KW-1185">Reference proteome</keyword>
<name>A0A1H7R8U6_9NOCA</name>